<proteinExistence type="predicted"/>
<dbReference type="SMART" id="SM00382">
    <property type="entry name" value="AAA"/>
    <property type="match status" value="1"/>
</dbReference>
<gene>
    <name evidence="2" type="ORF">PHLCEN_2v12338</name>
</gene>
<dbReference type="SUPFAM" id="SSF52540">
    <property type="entry name" value="P-loop containing nucleoside triphosphate hydrolases"/>
    <property type="match status" value="1"/>
</dbReference>
<protein>
    <recommendedName>
        <fullName evidence="1">AAA+ ATPase domain-containing protein</fullName>
    </recommendedName>
</protein>
<organism evidence="2 3">
    <name type="scientific">Hermanssonia centrifuga</name>
    <dbReference type="NCBI Taxonomy" id="98765"/>
    <lineage>
        <taxon>Eukaryota</taxon>
        <taxon>Fungi</taxon>
        <taxon>Dikarya</taxon>
        <taxon>Basidiomycota</taxon>
        <taxon>Agaricomycotina</taxon>
        <taxon>Agaricomycetes</taxon>
        <taxon>Polyporales</taxon>
        <taxon>Meruliaceae</taxon>
        <taxon>Hermanssonia</taxon>
    </lineage>
</organism>
<sequence length="503" mass="54973">MAISSKSLPAHHAPSLGIEGWGPEDEQILLGHVSLHDRSDQDHELRTAPLFTRQAYIKAGAQHTFPQRGLLGSILATPETEAQSAESKEDSRIYVNTNAPFSAIVCGVQGSGKSHTVAVLLENMFVCNTSQIGRLEKPLSGLVLHVGEGGPDSQPSEAAWIGSAMIDSAVVPPITVYVSPSSLNTMQSVYAKVGSHVTVKPLLFNESELDAKAFLSLMAIGSSEGAPLYMQTILSILRELGERYTYQEFMIRLERKKQDLLPSQLTGLKQRMELLESFLEKKPSYGKKRQAAPVRFAAGQLTIVDLSDPFIDSGSACGFFEILTRLFVRAKVNTGKVLVVDEAHKYLTANKGDSGLTKELSSLVRQQRHQAMRVIISTQGKMEHALSNITQILTNRDDCAEPNVIPPVLLDLCSVAILHRFSSPSWWEHVSKHVATNMTSAEAFDKVVSLQTGQAIVLAPSGLGMFVGRDGKLSLHQYGRRWLLVKTRRRVTKDGGASILVVN</sequence>
<feature type="domain" description="AAA+ ATPase" evidence="1">
    <location>
        <begin position="99"/>
        <end position="400"/>
    </location>
</feature>
<evidence type="ECO:0000259" key="1">
    <source>
        <dbReference type="SMART" id="SM00382"/>
    </source>
</evidence>
<reference evidence="2 3" key="1">
    <citation type="submission" date="2018-02" db="EMBL/GenBank/DDBJ databases">
        <title>Genome sequence of the basidiomycete white-rot fungus Phlebia centrifuga.</title>
        <authorList>
            <person name="Granchi Z."/>
            <person name="Peng M."/>
            <person name="de Vries R.P."/>
            <person name="Hilden K."/>
            <person name="Makela M.R."/>
            <person name="Grigoriev I."/>
            <person name="Riley R."/>
        </authorList>
    </citation>
    <scope>NUCLEOTIDE SEQUENCE [LARGE SCALE GENOMIC DNA]</scope>
    <source>
        <strain evidence="2 3">FBCC195</strain>
    </source>
</reference>
<keyword evidence="3" id="KW-1185">Reference proteome</keyword>
<dbReference type="STRING" id="98765.A0A2R6NHG9"/>
<dbReference type="Gene3D" id="3.40.50.300">
    <property type="entry name" value="P-loop containing nucleotide triphosphate hydrolases"/>
    <property type="match status" value="1"/>
</dbReference>
<dbReference type="AlphaFoldDB" id="A0A2R6NHG9"/>
<dbReference type="EMBL" id="MLYV02001242">
    <property type="protein sequence ID" value="PSR71837.1"/>
    <property type="molecule type" value="Genomic_DNA"/>
</dbReference>
<name>A0A2R6NHG9_9APHY</name>
<evidence type="ECO:0000313" key="3">
    <source>
        <dbReference type="Proteomes" id="UP000186601"/>
    </source>
</evidence>
<dbReference type="InterPro" id="IPR003593">
    <property type="entry name" value="AAA+_ATPase"/>
</dbReference>
<dbReference type="InterPro" id="IPR027417">
    <property type="entry name" value="P-loop_NTPase"/>
</dbReference>
<comment type="caution">
    <text evidence="2">The sequence shown here is derived from an EMBL/GenBank/DDBJ whole genome shotgun (WGS) entry which is preliminary data.</text>
</comment>
<dbReference type="OrthoDB" id="2316594at2759"/>
<dbReference type="Proteomes" id="UP000186601">
    <property type="component" value="Unassembled WGS sequence"/>
</dbReference>
<evidence type="ECO:0000313" key="2">
    <source>
        <dbReference type="EMBL" id="PSR71837.1"/>
    </source>
</evidence>
<accession>A0A2R6NHG9</accession>